<feature type="region of interest" description="Disordered" evidence="9">
    <location>
        <begin position="863"/>
        <end position="883"/>
    </location>
</feature>
<keyword evidence="3" id="KW-0547">Nucleotide-binding</keyword>
<reference evidence="13" key="1">
    <citation type="submission" date="2020-01" db="EMBL/GenBank/DDBJ databases">
        <title>Draft genome sequence of the Termite Coptotermes fromosanus.</title>
        <authorList>
            <person name="Itakura S."/>
            <person name="Yosikawa Y."/>
            <person name="Umezawa K."/>
        </authorList>
    </citation>
    <scope>NUCLEOTIDE SEQUENCE [LARGE SCALE GENOMIC DNA]</scope>
</reference>
<dbReference type="InterPro" id="IPR027417">
    <property type="entry name" value="P-loop_NTPase"/>
</dbReference>
<keyword evidence="13" id="KW-1185">Reference proteome</keyword>
<dbReference type="SMART" id="SM00487">
    <property type="entry name" value="DEXDc"/>
    <property type="match status" value="1"/>
</dbReference>
<evidence type="ECO:0000256" key="1">
    <source>
        <dbReference type="ARBA" id="ARBA00004123"/>
    </source>
</evidence>
<feature type="region of interest" description="Disordered" evidence="9">
    <location>
        <begin position="504"/>
        <end position="526"/>
    </location>
</feature>
<protein>
    <recommendedName>
        <fullName evidence="14">Helicase ATP-binding domain-containing protein</fullName>
    </recommendedName>
</protein>
<dbReference type="Pfam" id="PF00176">
    <property type="entry name" value="SNF2-rel_dom"/>
    <property type="match status" value="1"/>
</dbReference>
<dbReference type="PROSITE" id="PS51194">
    <property type="entry name" value="HELICASE_CTER"/>
    <property type="match status" value="1"/>
</dbReference>
<dbReference type="InterPro" id="IPR049730">
    <property type="entry name" value="SNF2/RAD54-like_C"/>
</dbReference>
<dbReference type="InterPro" id="IPR016024">
    <property type="entry name" value="ARM-type_fold"/>
</dbReference>
<evidence type="ECO:0000256" key="8">
    <source>
        <dbReference type="ARBA" id="ARBA00023242"/>
    </source>
</evidence>
<dbReference type="CDD" id="cd17999">
    <property type="entry name" value="DEXHc_Mot1"/>
    <property type="match status" value="1"/>
</dbReference>
<dbReference type="FunFam" id="3.40.50.10810:FF:000009">
    <property type="entry name" value="B-TFIID TATA-box-binding protein-associated factor 1"/>
    <property type="match status" value="1"/>
</dbReference>
<feature type="region of interest" description="Disordered" evidence="9">
    <location>
        <begin position="73"/>
        <end position="101"/>
    </location>
</feature>
<dbReference type="Gene3D" id="3.40.50.300">
    <property type="entry name" value="P-loop containing nucleotide triphosphate hydrolases"/>
    <property type="match status" value="1"/>
</dbReference>
<evidence type="ECO:0000313" key="13">
    <source>
        <dbReference type="Proteomes" id="UP000502823"/>
    </source>
</evidence>
<feature type="region of interest" description="Disordered" evidence="9">
    <location>
        <begin position="816"/>
        <end position="845"/>
    </location>
</feature>
<feature type="domain" description="Helicase C-terminal" evidence="11">
    <location>
        <begin position="1515"/>
        <end position="1656"/>
    </location>
</feature>
<dbReference type="EMBL" id="BLKM01002630">
    <property type="protein sequence ID" value="GFG40820.1"/>
    <property type="molecule type" value="Genomic_DNA"/>
</dbReference>
<dbReference type="GO" id="GO:0016887">
    <property type="term" value="F:ATP hydrolysis activity"/>
    <property type="evidence" value="ECO:0007669"/>
    <property type="project" value="InterPro"/>
</dbReference>
<evidence type="ECO:0000259" key="11">
    <source>
        <dbReference type="PROSITE" id="PS51194"/>
    </source>
</evidence>
<dbReference type="FunFam" id="3.40.50.300:FF:001793">
    <property type="entry name" value="TATA-binding protein-associated factor"/>
    <property type="match status" value="1"/>
</dbReference>
<keyword evidence="4" id="KW-0378">Hydrolase</keyword>
<evidence type="ECO:0008006" key="14">
    <source>
        <dbReference type="Google" id="ProtNLM"/>
    </source>
</evidence>
<name>A0A6L2QA01_COPFO</name>
<keyword evidence="6" id="KW-0067">ATP-binding</keyword>
<dbReference type="Gene3D" id="3.40.50.10810">
    <property type="entry name" value="Tandem AAA-ATPase domain"/>
    <property type="match status" value="1"/>
</dbReference>
<keyword evidence="7" id="KW-0238">DNA-binding</keyword>
<comment type="subcellular location">
    <subcellularLocation>
        <location evidence="1">Nucleus</location>
    </subcellularLocation>
</comment>
<dbReference type="CDD" id="cd18793">
    <property type="entry name" value="SF2_C_SNF"/>
    <property type="match status" value="1"/>
</dbReference>
<evidence type="ECO:0000256" key="7">
    <source>
        <dbReference type="ARBA" id="ARBA00023125"/>
    </source>
</evidence>
<dbReference type="PROSITE" id="PS51192">
    <property type="entry name" value="HELICASE_ATP_BIND_1"/>
    <property type="match status" value="1"/>
</dbReference>
<feature type="compositionally biased region" description="Basic residues" evidence="9">
    <location>
        <begin position="505"/>
        <end position="514"/>
    </location>
</feature>
<comment type="caution">
    <text evidence="12">The sequence shown here is derived from an EMBL/GenBank/DDBJ whole genome shotgun (WGS) entry which is preliminary data.</text>
</comment>
<feature type="domain" description="Helicase ATP-binding" evidence="10">
    <location>
        <begin position="1170"/>
        <end position="1339"/>
    </location>
</feature>
<organism evidence="12 13">
    <name type="scientific">Coptotermes formosanus</name>
    <name type="common">Formosan subterranean termite</name>
    <dbReference type="NCBI Taxonomy" id="36987"/>
    <lineage>
        <taxon>Eukaryota</taxon>
        <taxon>Metazoa</taxon>
        <taxon>Ecdysozoa</taxon>
        <taxon>Arthropoda</taxon>
        <taxon>Hexapoda</taxon>
        <taxon>Insecta</taxon>
        <taxon>Pterygota</taxon>
        <taxon>Neoptera</taxon>
        <taxon>Polyneoptera</taxon>
        <taxon>Dictyoptera</taxon>
        <taxon>Blattodea</taxon>
        <taxon>Blattoidea</taxon>
        <taxon>Termitoidae</taxon>
        <taxon>Rhinotermitidae</taxon>
        <taxon>Coptotermes</taxon>
    </lineage>
</organism>
<dbReference type="InterPro" id="IPR044972">
    <property type="entry name" value="Mot1"/>
</dbReference>
<evidence type="ECO:0000256" key="4">
    <source>
        <dbReference type="ARBA" id="ARBA00022801"/>
    </source>
</evidence>
<dbReference type="Gene3D" id="1.25.10.10">
    <property type="entry name" value="Leucine-rich Repeat Variant"/>
    <property type="match status" value="2"/>
</dbReference>
<dbReference type="OrthoDB" id="10252227at2759"/>
<gene>
    <name evidence="12" type="ORF">Cfor_08068</name>
</gene>
<keyword evidence="5" id="KW-0347">Helicase</keyword>
<dbReference type="Pfam" id="PF12054">
    <property type="entry name" value="DUF3535"/>
    <property type="match status" value="1"/>
</dbReference>
<dbReference type="SUPFAM" id="SSF52540">
    <property type="entry name" value="P-loop containing nucleoside triphosphate hydrolases"/>
    <property type="match status" value="2"/>
</dbReference>
<accession>A0A6L2QA01</accession>
<dbReference type="GO" id="GO:0005524">
    <property type="term" value="F:ATP binding"/>
    <property type="evidence" value="ECO:0007669"/>
    <property type="project" value="UniProtKB-KW"/>
</dbReference>
<dbReference type="GO" id="GO:0003677">
    <property type="term" value="F:DNA binding"/>
    <property type="evidence" value="ECO:0007669"/>
    <property type="project" value="UniProtKB-KW"/>
</dbReference>
<dbReference type="InterPro" id="IPR011989">
    <property type="entry name" value="ARM-like"/>
</dbReference>
<dbReference type="GO" id="GO:0004386">
    <property type="term" value="F:helicase activity"/>
    <property type="evidence" value="ECO:0007669"/>
    <property type="project" value="UniProtKB-KW"/>
</dbReference>
<dbReference type="GO" id="GO:0005634">
    <property type="term" value="C:nucleus"/>
    <property type="evidence" value="ECO:0007669"/>
    <property type="project" value="UniProtKB-SubCell"/>
</dbReference>
<evidence type="ECO:0000256" key="9">
    <source>
        <dbReference type="SAM" id="MobiDB-lite"/>
    </source>
</evidence>
<dbReference type="SMART" id="SM00490">
    <property type="entry name" value="HELICc"/>
    <property type="match status" value="1"/>
</dbReference>
<dbReference type="InterPro" id="IPR000330">
    <property type="entry name" value="SNF2_N"/>
</dbReference>
<evidence type="ECO:0000259" key="10">
    <source>
        <dbReference type="PROSITE" id="PS51192"/>
    </source>
</evidence>
<keyword evidence="2" id="KW-0677">Repeat</keyword>
<keyword evidence="8" id="KW-0539">Nucleus</keyword>
<sequence length="1720" mass="191568">MARQRQVLNSRLGLDVAVKIGIDMSEIFSAEDLTISLDVDGSRHDPARKTAKEMVQQEIAHIGMLSSREINRARRKARQALSKQRSRESGEDGGALLLAEDPEHKKLKLDNDVQEVKQEELSAAGLLTNGSVPDSTGSWGEAVDWPFENFCDQLCQDLFSPSWEVRHGAATALREVVRVHGRGAGKAADQTETEMEECHQHWLEDTSLRLLCVLALDRFGDFVSDQVVAPVRETCAQALGSMLNLMSREGVNGVLKVLLQLLAQKEWEARHGGLLGLNIEIMVFWDVVPCFLDLVSEILPVAFAHILEGLGDPVDDVGAVAASALIPVAAKIVSDLPDQVEVTVRRLWDLLLEQDELAAACNSFMGLLAALLSSPLAHRHMSPQPLSEVVPRLWPFLCHSTSSVRRATLQTLRTLTAQPGVGNGMSWTAALLQDALRHIFQRVIVEPLPEIQDLAEQVVWGNLLHNGELEHLLVAACPFVSTWLCLAMQPAKLAIDPSQLIQSKSMRKSVRKPRTLPSLEAGSSNGGAKSELKLYVGGSETTPAAVREKNVMRARCMASRMLGLLSCYIVQPAPGIVYTPETESPIDIYVKLLLSYINSKSALQRMVAGLVIVEWARIDSSTQECPEALRTRLHQCLCECVYFDEIALSFTRLLQEARDFVAMLKHYKLPLDSETYGKVLTLEQIQQLSGPVAQQLLSGHRLKPKVFESLEERRKAIQGAVSQTSSDQMLLSILTQATLAGAVTMLKCLPEKLNPVIKPLMESIKKEENEQLQSLAADHLARLMDLCVERVPCPNSKIISNLCTFLRSDPEFTPKIQATTGEVPSSDSGVESTGDGSRTGTPTSFANNYTGILTLVNQQRSAERAAFRRSNSTGGRGPGRPPVTDIPLEELFAAEDNARISISAIAPSASSAQKQNRIQRRGASFALTAISTYFRRDMPQKLPKLWEIMVGYLKDTIDLNKFGELLEETAEDLVSSLQVLEVTSPAVHSDILPEVLNDCLPRLCLLLTHPYRAVRHMAARCMGTLACLSSVPVMTHVVEKVLPLLGAVDSDIQRQGAVEALASISEKLQFSIVPYIVLLVVPLLGRMSDQNQPVRLMATHCFATLIQLMPLDGGVPDPPNLTPELVKQKARERKFLEQLFNPKSIENYKVPVPIQAELRSYQQAGVNWLAFLNKYKLHGILCDDMGLGKTLQSICILAGDHYYRRKHPDCALLPSIVICPPTLTGHWVYEVEKFLSREYLNPLQYIGPPAEREKLRNKVKYHNLVVASYDIVRKDIDFFSSIKWNYCILDEGHIIKNGKTKSSKAIKLLVANHRLILSGTPIQNNVLELWSLFDFLMPGFLGTEKQFTARYSKPILASRDPKSSAKEQEAGVLAMEALHRQALPFLLRRMKEDVLEDLPPKITQDYYCELSPLQEQLYEDFARSHAHQSLQETLAHGQTGTIQGSTHIFQALRYLQNVCNHPKLVLSPRHPEYDKIVMQLKQQNSNMADIQHAAKLPALKQLLLDCGIGMPAGCQAGELVINQHRALIFCQLKAMLDILEQDLFKSHMPTVTYLRLDGSISPGMRHDVVTAFNNDPSIDVLLLTTQVIFVEHDWNPMKDLQAMDRAHRIGQKKVVNVYRLITRGTLEEKIMGLQKFKLMTANTVISSENASMETMGTEQLLDLFSLDDKKKESPKSSKNQPVASGALTMKTVLETLPDLWEEKQYEEEYDLTNFMNNLRN</sequence>
<evidence type="ECO:0000313" key="12">
    <source>
        <dbReference type="EMBL" id="GFG40820.1"/>
    </source>
</evidence>
<dbReference type="InterPro" id="IPR038718">
    <property type="entry name" value="SNF2-like_sf"/>
</dbReference>
<dbReference type="InterPro" id="IPR022707">
    <property type="entry name" value="Mot1_central_dom"/>
</dbReference>
<dbReference type="SUPFAM" id="SSF48371">
    <property type="entry name" value="ARM repeat"/>
    <property type="match status" value="1"/>
</dbReference>
<dbReference type="InParanoid" id="A0A6L2QA01"/>
<dbReference type="PANTHER" id="PTHR36498:SF1">
    <property type="entry name" value="TATA-BINDING PROTEIN-ASSOCIATED FACTOR 172"/>
    <property type="match status" value="1"/>
</dbReference>
<dbReference type="InterPro" id="IPR044078">
    <property type="entry name" value="Mot1_ATP-bd"/>
</dbReference>
<dbReference type="InterPro" id="IPR001650">
    <property type="entry name" value="Helicase_C-like"/>
</dbReference>
<dbReference type="Proteomes" id="UP000502823">
    <property type="component" value="Unassembled WGS sequence"/>
</dbReference>
<evidence type="ECO:0000256" key="2">
    <source>
        <dbReference type="ARBA" id="ARBA00022737"/>
    </source>
</evidence>
<dbReference type="FunCoup" id="A0A6L2QA01">
    <property type="interactions" value="2325"/>
</dbReference>
<dbReference type="Pfam" id="PF00271">
    <property type="entry name" value="Helicase_C"/>
    <property type="match status" value="1"/>
</dbReference>
<dbReference type="InterPro" id="IPR014001">
    <property type="entry name" value="Helicase_ATP-bd"/>
</dbReference>
<evidence type="ECO:0000256" key="6">
    <source>
        <dbReference type="ARBA" id="ARBA00022840"/>
    </source>
</evidence>
<evidence type="ECO:0000256" key="3">
    <source>
        <dbReference type="ARBA" id="ARBA00022741"/>
    </source>
</evidence>
<evidence type="ECO:0000256" key="5">
    <source>
        <dbReference type="ARBA" id="ARBA00022806"/>
    </source>
</evidence>
<dbReference type="GO" id="GO:0017025">
    <property type="term" value="F:TBP-class protein binding"/>
    <property type="evidence" value="ECO:0007669"/>
    <property type="project" value="InterPro"/>
</dbReference>
<proteinExistence type="predicted"/>
<dbReference type="PANTHER" id="PTHR36498">
    <property type="entry name" value="TATA-BINDING PROTEIN-ASSOCIATED FACTOR 172"/>
    <property type="match status" value="1"/>
</dbReference>